<evidence type="ECO:0000313" key="10">
    <source>
        <dbReference type="Proteomes" id="UP000320333"/>
    </source>
</evidence>
<feature type="domain" description="Mediator complex subunit Med1" evidence="8">
    <location>
        <begin position="35"/>
        <end position="389"/>
    </location>
</feature>
<keyword evidence="10" id="KW-1185">Reference proteome</keyword>
<protein>
    <recommendedName>
        <fullName evidence="7">Mediator of RNA polymerase II transcription subunit 1</fullName>
    </recommendedName>
    <alternativeName>
        <fullName evidence="7">Mediator complex subunit 1</fullName>
    </alternativeName>
</protein>
<reference evidence="9 10" key="1">
    <citation type="journal article" date="2019" name="Sci. Rep.">
        <title>Comparative genomics of chytrid fungi reveal insights into the obligate biotrophic and pathogenic lifestyle of Synchytrium endobioticum.</title>
        <authorList>
            <person name="van de Vossenberg B.T.L.H."/>
            <person name="Warris S."/>
            <person name="Nguyen H.D.T."/>
            <person name="van Gent-Pelzer M.P.E."/>
            <person name="Joly D.L."/>
            <person name="van de Geest H.C."/>
            <person name="Bonants P.J.M."/>
            <person name="Smith D.S."/>
            <person name="Levesque C.A."/>
            <person name="van der Lee T.A.J."/>
        </authorList>
    </citation>
    <scope>NUCLEOTIDE SEQUENCE [LARGE SCALE GENOMIC DNA]</scope>
    <source>
        <strain evidence="9 10">CBS 675.73</strain>
    </source>
</reference>
<comment type="subcellular location">
    <subcellularLocation>
        <location evidence="1 7">Nucleus</location>
    </subcellularLocation>
</comment>
<dbReference type="GO" id="GO:0003712">
    <property type="term" value="F:transcription coregulator activity"/>
    <property type="evidence" value="ECO:0007669"/>
    <property type="project" value="InterPro"/>
</dbReference>
<evidence type="ECO:0000313" key="9">
    <source>
        <dbReference type="EMBL" id="TPX75264.1"/>
    </source>
</evidence>
<comment type="caution">
    <text evidence="9">The sequence shown here is derived from an EMBL/GenBank/DDBJ whole genome shotgun (WGS) entry which is preliminary data.</text>
</comment>
<organism evidence="9 10">
    <name type="scientific">Chytriomyces confervae</name>
    <dbReference type="NCBI Taxonomy" id="246404"/>
    <lineage>
        <taxon>Eukaryota</taxon>
        <taxon>Fungi</taxon>
        <taxon>Fungi incertae sedis</taxon>
        <taxon>Chytridiomycota</taxon>
        <taxon>Chytridiomycota incertae sedis</taxon>
        <taxon>Chytridiomycetes</taxon>
        <taxon>Chytridiales</taxon>
        <taxon>Chytriomycetaceae</taxon>
        <taxon>Chytriomyces</taxon>
    </lineage>
</organism>
<keyword evidence="3 7" id="KW-0805">Transcription regulation</keyword>
<dbReference type="STRING" id="246404.A0A507FGA5"/>
<evidence type="ECO:0000259" key="8">
    <source>
        <dbReference type="Pfam" id="PF10744"/>
    </source>
</evidence>
<evidence type="ECO:0000256" key="7">
    <source>
        <dbReference type="RuleBase" id="RU364059"/>
    </source>
</evidence>
<dbReference type="InterPro" id="IPR019680">
    <property type="entry name" value="Mediator_Med1"/>
</dbReference>
<evidence type="ECO:0000256" key="1">
    <source>
        <dbReference type="ARBA" id="ARBA00004123"/>
    </source>
</evidence>
<evidence type="ECO:0000256" key="6">
    <source>
        <dbReference type="ARBA" id="ARBA00023242"/>
    </source>
</evidence>
<keyword evidence="5 7" id="KW-0804">Transcription</keyword>
<dbReference type="AlphaFoldDB" id="A0A507FGA5"/>
<keyword evidence="4 7" id="KW-0010">Activator</keyword>
<comment type="similarity">
    <text evidence="2 7">Belongs to the Mediator complex subunit 1 family.</text>
</comment>
<keyword evidence="6 7" id="KW-0539">Nucleus</keyword>
<evidence type="ECO:0000256" key="4">
    <source>
        <dbReference type="ARBA" id="ARBA00023159"/>
    </source>
</evidence>
<evidence type="ECO:0000256" key="3">
    <source>
        <dbReference type="ARBA" id="ARBA00023015"/>
    </source>
</evidence>
<gene>
    <name evidence="9" type="ORF">CcCBS67573_g03460</name>
</gene>
<evidence type="ECO:0000256" key="5">
    <source>
        <dbReference type="ARBA" id="ARBA00023163"/>
    </source>
</evidence>
<dbReference type="GO" id="GO:0016592">
    <property type="term" value="C:mediator complex"/>
    <property type="evidence" value="ECO:0007669"/>
    <property type="project" value="InterPro"/>
</dbReference>
<proteinExistence type="inferred from homology"/>
<dbReference type="EMBL" id="QEAP01000088">
    <property type="protein sequence ID" value="TPX75264.1"/>
    <property type="molecule type" value="Genomic_DNA"/>
</dbReference>
<dbReference type="GO" id="GO:0045944">
    <property type="term" value="P:positive regulation of transcription by RNA polymerase II"/>
    <property type="evidence" value="ECO:0007669"/>
    <property type="project" value="UniProtKB-ARBA"/>
</dbReference>
<comment type="function">
    <text evidence="7">Component of the Mediator complex, a coactivator involved in the regulated transcription of nearly all RNA polymerase II-dependent genes. Mediator functions as a bridge to convey information from gene-specific regulatory proteins to the basal RNA polymerase II transcription machinery. Mediator is recruited to promoters by direct interactions with regulatory proteins and serves as a scaffold for the assembly of a functional preinitiation complex with RNA polymerase II and the general transcription factors.</text>
</comment>
<accession>A0A507FGA5</accession>
<evidence type="ECO:0000256" key="2">
    <source>
        <dbReference type="ARBA" id="ARBA00006210"/>
    </source>
</evidence>
<dbReference type="Pfam" id="PF10744">
    <property type="entry name" value="Med1"/>
    <property type="match status" value="1"/>
</dbReference>
<dbReference type="OrthoDB" id="2119368at2759"/>
<sequence length="479" mass="52097">MAHFVESSLQQLQQFHGSADTAVRMHALKLQRNCLDKMEGLSLFCASNSEITLCGSVFVVDITLDKSDGSVVRVKLSVAAETTVEDKDGGIFLTRLLKQSDFKAFTNSIAALAACDRLSSASFPAFTVLHNIHTDMAMLYSRELAHCNGNLNQVLTEGHGVFVSNFNLVGSAFVFWAGKADLLELEERGLAAVGNEKKELDKCNELYTAHVRLGDGNARLNLLPSFDNKYLLSEESSIPDGMECVSVASLNGLTHQFLRNPSAEYSDSFRASLIIEFAPAIPCTKRILESLASMPDISIPDMATPSTTSYPRTLQETHYAPRQSLEATHILHHSNSQFSKIRFTPALLKSTDACSHLSKVSCAHPSQLLSLIQFARRQIVFNTIVASLFTPPPPMIPSDAAKRSALFGVIDVVSWNPSVSVDLSIAVIGRGVVIVQVRFVSDTEGNDVEMVGLRGDGDFEVASRVLNGTLDLGLALVYV</sequence>
<dbReference type="Proteomes" id="UP000320333">
    <property type="component" value="Unassembled WGS sequence"/>
</dbReference>
<name>A0A507FGA5_9FUNG</name>